<dbReference type="InterPro" id="IPR050194">
    <property type="entry name" value="Glycosyltransferase_grp1"/>
</dbReference>
<dbReference type="Gene3D" id="3.40.50.2000">
    <property type="entry name" value="Glycogen Phosphorylase B"/>
    <property type="match status" value="2"/>
</dbReference>
<sequence>MKLLILSNYFTPDLSAGSFRMQAFVEALEPHAAQGLEVDLITTRPNRYASHQTEAPEYEDRGWLRIHRIALPAHKGGMGDQARAYVRYALAVRRLTRGRSWDLVFATSSRLMTAGLGAHVARRMDAPLYLDIRDLFTLNMDELLARSPLKLLLPVFRQIERRAFRAARRINVVSEGFLPHIQTVAPGVPVSCFTNGIDDIFLAEDFAVPPARDGLPLILYAGNMGEGQGLHRIVPLVAKALEGRVRFRLIGDGGKRRDLEAALMAQGVTNVELLPPVSRSNLIAQYREADILFLHLNDLDAFCKVLPSKLFEYAATGRPILAGIAGHAADFVAAELPDAEVFAPCDAAAMRTRVERLLTQAPQIERAGFRHRYARRTIMSVMADDVLASGQSSSSLG</sequence>
<name>A0A239DB84_9RHOB</name>
<dbReference type="GO" id="GO:0016758">
    <property type="term" value="F:hexosyltransferase activity"/>
    <property type="evidence" value="ECO:0007669"/>
    <property type="project" value="TreeGrafter"/>
</dbReference>
<dbReference type="SUPFAM" id="SSF53756">
    <property type="entry name" value="UDP-Glycosyltransferase/glycogen phosphorylase"/>
    <property type="match status" value="1"/>
</dbReference>
<dbReference type="Pfam" id="PF13579">
    <property type="entry name" value="Glyco_trans_4_4"/>
    <property type="match status" value="1"/>
</dbReference>
<dbReference type="PANTHER" id="PTHR45947">
    <property type="entry name" value="SULFOQUINOVOSYL TRANSFERASE SQD2"/>
    <property type="match status" value="1"/>
</dbReference>
<proteinExistence type="predicted"/>
<feature type="domain" description="Glycosyltransferase subfamily 4-like N-terminal" evidence="1">
    <location>
        <begin position="31"/>
        <end position="180"/>
    </location>
</feature>
<gene>
    <name evidence="2" type="ORF">SAMN04488078_101019</name>
</gene>
<dbReference type="EMBL" id="FZON01000010">
    <property type="protein sequence ID" value="SNS29111.1"/>
    <property type="molecule type" value="Genomic_DNA"/>
</dbReference>
<keyword evidence="2" id="KW-0808">Transferase</keyword>
<dbReference type="CDD" id="cd03794">
    <property type="entry name" value="GT4_WbuB-like"/>
    <property type="match status" value="1"/>
</dbReference>
<dbReference type="Proteomes" id="UP000198440">
    <property type="component" value="Unassembled WGS sequence"/>
</dbReference>
<evidence type="ECO:0000313" key="2">
    <source>
        <dbReference type="EMBL" id="SNS29111.1"/>
    </source>
</evidence>
<dbReference type="PANTHER" id="PTHR45947:SF3">
    <property type="entry name" value="SULFOQUINOVOSYL TRANSFERASE SQD2"/>
    <property type="match status" value="1"/>
</dbReference>
<organism evidence="2 3">
    <name type="scientific">Antarctobacter heliothermus</name>
    <dbReference type="NCBI Taxonomy" id="74033"/>
    <lineage>
        <taxon>Bacteria</taxon>
        <taxon>Pseudomonadati</taxon>
        <taxon>Pseudomonadota</taxon>
        <taxon>Alphaproteobacteria</taxon>
        <taxon>Rhodobacterales</taxon>
        <taxon>Roseobacteraceae</taxon>
        <taxon>Antarctobacter</taxon>
    </lineage>
</organism>
<dbReference type="AlphaFoldDB" id="A0A239DB84"/>
<evidence type="ECO:0000313" key="3">
    <source>
        <dbReference type="Proteomes" id="UP000198440"/>
    </source>
</evidence>
<dbReference type="OrthoDB" id="185319at2"/>
<dbReference type="Pfam" id="PF13692">
    <property type="entry name" value="Glyco_trans_1_4"/>
    <property type="match status" value="1"/>
</dbReference>
<dbReference type="InterPro" id="IPR028098">
    <property type="entry name" value="Glyco_trans_4-like_N"/>
</dbReference>
<protein>
    <submittedName>
        <fullName evidence="2">Glycosyltransferase involved in cell wall bisynthesis</fullName>
    </submittedName>
</protein>
<accession>A0A239DB84</accession>
<reference evidence="2 3" key="1">
    <citation type="submission" date="2017-06" db="EMBL/GenBank/DDBJ databases">
        <authorList>
            <person name="Kim H.J."/>
            <person name="Triplett B.A."/>
        </authorList>
    </citation>
    <scope>NUCLEOTIDE SEQUENCE [LARGE SCALE GENOMIC DNA]</scope>
    <source>
        <strain evidence="2 3">DSM 11445</strain>
    </source>
</reference>
<evidence type="ECO:0000259" key="1">
    <source>
        <dbReference type="Pfam" id="PF13579"/>
    </source>
</evidence>